<dbReference type="InterPro" id="IPR041110">
    <property type="entry name" value="PBECR2"/>
</dbReference>
<comment type="caution">
    <text evidence="2">The sequence shown here is derived from an EMBL/GenBank/DDBJ whole genome shotgun (WGS) entry which is preliminary data.</text>
</comment>
<dbReference type="Proteomes" id="UP001652338">
    <property type="component" value="Unassembled WGS sequence"/>
</dbReference>
<evidence type="ECO:0000259" key="1">
    <source>
        <dbReference type="Pfam" id="PF18810"/>
    </source>
</evidence>
<feature type="domain" description="Phage-Barnase-EndoU-ColicinE5/D-RelE like nuclease 2" evidence="1">
    <location>
        <begin position="46"/>
        <end position="100"/>
    </location>
</feature>
<dbReference type="EMBL" id="JAOQKE010000003">
    <property type="protein sequence ID" value="MCU6724550.1"/>
    <property type="molecule type" value="Genomic_DNA"/>
</dbReference>
<keyword evidence="3" id="KW-1185">Reference proteome</keyword>
<dbReference type="RefSeq" id="WP_262653977.1">
    <property type="nucleotide sequence ID" value="NZ_JAOQKE010000003.1"/>
</dbReference>
<protein>
    <submittedName>
        <fullName evidence="2">PBECR2 nuclease fold domain-containing protein</fullName>
    </submittedName>
</protein>
<sequence>MAATVTTMQVTGTWKVYAADTSAVELEVEEVYAEEGTQLTKGDPILKITDDIVTEDVIITDNQIKHIRERHPNDYERFAEYFSEIIADPDYILEANRSNTAFVLKQIFNNNIFQNRN</sequence>
<gene>
    <name evidence="2" type="ORF">OCV47_04105</name>
</gene>
<reference evidence="2 3" key="1">
    <citation type="journal article" date="2021" name="ISME Commun">
        <title>Automated analysis of genomic sequences facilitates high-throughput and comprehensive description of bacteria.</title>
        <authorList>
            <person name="Hitch T.C.A."/>
        </authorList>
    </citation>
    <scope>NUCLEOTIDE SEQUENCE [LARGE SCALE GENOMIC DNA]</scope>
    <source>
        <strain evidence="2 3">Sanger_29</strain>
    </source>
</reference>
<proteinExistence type="predicted"/>
<accession>A0ABT2SJV0</accession>
<evidence type="ECO:0000313" key="2">
    <source>
        <dbReference type="EMBL" id="MCU6724550.1"/>
    </source>
</evidence>
<name>A0ABT2SJV0_9FIRM</name>
<dbReference type="Pfam" id="PF18810">
    <property type="entry name" value="PBECR2"/>
    <property type="match status" value="1"/>
</dbReference>
<evidence type="ECO:0000313" key="3">
    <source>
        <dbReference type="Proteomes" id="UP001652338"/>
    </source>
</evidence>
<organism evidence="2 3">
    <name type="scientific">Muricoprocola aceti</name>
    <dbReference type="NCBI Taxonomy" id="2981772"/>
    <lineage>
        <taxon>Bacteria</taxon>
        <taxon>Bacillati</taxon>
        <taxon>Bacillota</taxon>
        <taxon>Clostridia</taxon>
        <taxon>Lachnospirales</taxon>
        <taxon>Lachnospiraceae</taxon>
        <taxon>Muricoprocola</taxon>
    </lineage>
</organism>